<keyword evidence="5" id="KW-0539">Nucleus</keyword>
<evidence type="ECO:0000313" key="6">
    <source>
        <dbReference type="EMBL" id="OEU10071.1"/>
    </source>
</evidence>
<accession>A0A1E7EVT2</accession>
<dbReference type="Pfam" id="PF06870">
    <property type="entry name" value="RNA_pol_I_A49"/>
    <property type="match status" value="1"/>
</dbReference>
<organism evidence="6 7">
    <name type="scientific">Fragilariopsis cylindrus CCMP1102</name>
    <dbReference type="NCBI Taxonomy" id="635003"/>
    <lineage>
        <taxon>Eukaryota</taxon>
        <taxon>Sar</taxon>
        <taxon>Stramenopiles</taxon>
        <taxon>Ochrophyta</taxon>
        <taxon>Bacillariophyta</taxon>
        <taxon>Bacillariophyceae</taxon>
        <taxon>Bacillariophycidae</taxon>
        <taxon>Bacillariales</taxon>
        <taxon>Bacillariaceae</taxon>
        <taxon>Fragilariopsis</taxon>
    </lineage>
</organism>
<evidence type="ECO:0000256" key="1">
    <source>
        <dbReference type="ARBA" id="ARBA00004604"/>
    </source>
</evidence>
<proteinExistence type="inferred from homology"/>
<dbReference type="GO" id="GO:0000428">
    <property type="term" value="C:DNA-directed RNA polymerase complex"/>
    <property type="evidence" value="ECO:0007669"/>
    <property type="project" value="UniProtKB-KW"/>
</dbReference>
<evidence type="ECO:0000313" key="7">
    <source>
        <dbReference type="Proteomes" id="UP000095751"/>
    </source>
</evidence>
<keyword evidence="3" id="KW-0240">DNA-directed RNA polymerase</keyword>
<dbReference type="InterPro" id="IPR009668">
    <property type="entry name" value="RNA_pol-assoc_fac_A49-like"/>
</dbReference>
<dbReference type="OrthoDB" id="532500at2759"/>
<protein>
    <submittedName>
        <fullName evidence="6">Uncharacterized protein</fullName>
    </submittedName>
</protein>
<dbReference type="AlphaFoldDB" id="A0A1E7EVT2"/>
<evidence type="ECO:0000256" key="5">
    <source>
        <dbReference type="ARBA" id="ARBA00023242"/>
    </source>
</evidence>
<comment type="subcellular location">
    <subcellularLocation>
        <location evidence="1">Nucleus</location>
        <location evidence="1">Nucleolus</location>
    </subcellularLocation>
</comment>
<dbReference type="GO" id="GO:0005730">
    <property type="term" value="C:nucleolus"/>
    <property type="evidence" value="ECO:0007669"/>
    <property type="project" value="UniProtKB-SubCell"/>
</dbReference>
<dbReference type="KEGG" id="fcy:FRACYDRAFT_247681"/>
<dbReference type="EMBL" id="KV784373">
    <property type="protein sequence ID" value="OEU10071.1"/>
    <property type="molecule type" value="Genomic_DNA"/>
</dbReference>
<dbReference type="InParanoid" id="A0A1E7EVT2"/>
<evidence type="ECO:0000256" key="3">
    <source>
        <dbReference type="ARBA" id="ARBA00022478"/>
    </source>
</evidence>
<comment type="similarity">
    <text evidence="2">Belongs to the eukaryotic RPA49/POLR1E RNA polymerase subunit family.</text>
</comment>
<name>A0A1E7EVT2_9STRA</name>
<dbReference type="GO" id="GO:0006351">
    <property type="term" value="P:DNA-templated transcription"/>
    <property type="evidence" value="ECO:0007669"/>
    <property type="project" value="InterPro"/>
</dbReference>
<gene>
    <name evidence="6" type="ORF">FRACYDRAFT_247681</name>
</gene>
<dbReference type="PANTHER" id="PTHR14440">
    <property type="entry name" value="DNA-DIRECTED RNA POLYMERASE I SUBUNIT RPA49"/>
    <property type="match status" value="1"/>
</dbReference>
<keyword evidence="4" id="KW-0804">Transcription</keyword>
<sequence>MGKQNKRERDSRKVTIEVAESKDTTSPIVVSFPGGLPESVDNKANSNVKAPQFVWQKTSEKNNRSRRVVGYDRHCIYSASAQGRLYDDRRTKLCVGVYDKQRGSVVLYEAATKGTVFSLQQSVPAYIQKNGHVETDQSSNALRPNIFEDFGSQKKRKVLKSQAANRVDIDHVIGAGSESAVVNQIMKGHSMSESNKKAIEDSKLAKEDRKTAVEVALEVARKHLIPEYDENADEPSKVYDAKNIAGEQAWDRIHRKVTAMLHKEDPIDVIIQSVFEKDWYGFAIKLIKEISPNSKNAGFRITCAITANWMVKFYGMYKTKKSIEAIKELKGLHFGIPIEIVTRCLDSFATALPPRSGGKAPQYVMSKQNKEKMVVHILLLYMIAGGPTMKISDLTGVADSLKIPTNDCSNFLKHAGCTITRKGNVLGATLKTPLKFPKVGRYNNKK</sequence>
<evidence type="ECO:0000256" key="4">
    <source>
        <dbReference type="ARBA" id="ARBA00023163"/>
    </source>
</evidence>
<dbReference type="Proteomes" id="UP000095751">
    <property type="component" value="Unassembled WGS sequence"/>
</dbReference>
<evidence type="ECO:0000256" key="2">
    <source>
        <dbReference type="ARBA" id="ARBA00009430"/>
    </source>
</evidence>
<reference evidence="6 7" key="1">
    <citation type="submission" date="2016-09" db="EMBL/GenBank/DDBJ databases">
        <title>Extensive genetic diversity and differential bi-allelic expression allows diatom success in the polar Southern Ocean.</title>
        <authorList>
            <consortium name="DOE Joint Genome Institute"/>
            <person name="Mock T."/>
            <person name="Otillar R.P."/>
            <person name="Strauss J."/>
            <person name="Dupont C."/>
            <person name="Frickenhaus S."/>
            <person name="Maumus F."/>
            <person name="Mcmullan M."/>
            <person name="Sanges R."/>
            <person name="Schmutz J."/>
            <person name="Toseland A."/>
            <person name="Valas R."/>
            <person name="Veluchamy A."/>
            <person name="Ward B.J."/>
            <person name="Allen A."/>
            <person name="Barry K."/>
            <person name="Falciatore A."/>
            <person name="Ferrante M."/>
            <person name="Fortunato A.E."/>
            <person name="Gloeckner G."/>
            <person name="Gruber A."/>
            <person name="Hipkin R."/>
            <person name="Janech M."/>
            <person name="Kroth P."/>
            <person name="Leese F."/>
            <person name="Lindquist E."/>
            <person name="Lyon B.R."/>
            <person name="Martin J."/>
            <person name="Mayer C."/>
            <person name="Parker M."/>
            <person name="Quesneville H."/>
            <person name="Raymond J."/>
            <person name="Uhlig C."/>
            <person name="Valentin K.U."/>
            <person name="Worden A.Z."/>
            <person name="Armbrust E.V."/>
            <person name="Bowler C."/>
            <person name="Green B."/>
            <person name="Moulton V."/>
            <person name="Van Oosterhout C."/>
            <person name="Grigoriev I."/>
        </authorList>
    </citation>
    <scope>NUCLEOTIDE SEQUENCE [LARGE SCALE GENOMIC DNA]</scope>
    <source>
        <strain evidence="6 7">CCMP1102</strain>
    </source>
</reference>
<keyword evidence="7" id="KW-1185">Reference proteome</keyword>
<dbReference type="GO" id="GO:0003677">
    <property type="term" value="F:DNA binding"/>
    <property type="evidence" value="ECO:0007669"/>
    <property type="project" value="InterPro"/>
</dbReference>